<gene>
    <name evidence="11" type="primary">htpX</name>
    <name evidence="13" type="ORF">I7X12_04335</name>
</gene>
<evidence type="ECO:0000259" key="12">
    <source>
        <dbReference type="Pfam" id="PF01435"/>
    </source>
</evidence>
<protein>
    <recommendedName>
        <fullName evidence="11">Protease HtpX homolog</fullName>
        <ecNumber evidence="11">3.4.24.-</ecNumber>
    </recommendedName>
</protein>
<evidence type="ECO:0000256" key="2">
    <source>
        <dbReference type="ARBA" id="ARBA00022475"/>
    </source>
</evidence>
<evidence type="ECO:0000256" key="8">
    <source>
        <dbReference type="ARBA" id="ARBA00022989"/>
    </source>
</evidence>
<evidence type="ECO:0000256" key="1">
    <source>
        <dbReference type="ARBA" id="ARBA00009779"/>
    </source>
</evidence>
<feature type="transmembrane region" description="Helical" evidence="11">
    <location>
        <begin position="12"/>
        <end position="35"/>
    </location>
</feature>
<feature type="binding site" evidence="11">
    <location>
        <position position="251"/>
    </location>
    <ligand>
        <name>Zn(2+)</name>
        <dbReference type="ChEBI" id="CHEBI:29105"/>
        <note>catalytic</note>
    </ligand>
</feature>
<dbReference type="CDD" id="cd07327">
    <property type="entry name" value="M48B_HtpX_like"/>
    <property type="match status" value="1"/>
</dbReference>
<feature type="active site" evidence="11">
    <location>
        <position position="160"/>
    </location>
</feature>
<dbReference type="GO" id="GO:0004222">
    <property type="term" value="F:metalloendopeptidase activity"/>
    <property type="evidence" value="ECO:0007669"/>
    <property type="project" value="UniProtKB-UniRule"/>
</dbReference>
<feature type="binding site" evidence="11">
    <location>
        <position position="159"/>
    </location>
    <ligand>
        <name>Zn(2+)</name>
        <dbReference type="ChEBI" id="CHEBI:29105"/>
        <note>catalytic</note>
    </ligand>
</feature>
<evidence type="ECO:0000256" key="11">
    <source>
        <dbReference type="HAMAP-Rule" id="MF_00188"/>
    </source>
</evidence>
<dbReference type="PANTHER" id="PTHR43221">
    <property type="entry name" value="PROTEASE HTPX"/>
    <property type="match status" value="1"/>
</dbReference>
<feature type="transmembrane region" description="Helical" evidence="11">
    <location>
        <begin position="55"/>
        <end position="82"/>
    </location>
</feature>
<comment type="cofactor">
    <cofactor evidence="11">
        <name>Zn(2+)</name>
        <dbReference type="ChEBI" id="CHEBI:29105"/>
    </cofactor>
    <text evidence="11">Binds 1 zinc ion per subunit.</text>
</comment>
<dbReference type="PANTHER" id="PTHR43221:SF2">
    <property type="entry name" value="PROTEASE HTPX HOMOLOG"/>
    <property type="match status" value="1"/>
</dbReference>
<comment type="subcellular location">
    <subcellularLocation>
        <location evidence="11">Cell membrane</location>
        <topology evidence="11">Multi-pass membrane protein</topology>
    </subcellularLocation>
</comment>
<feature type="transmembrane region" description="Helical" evidence="11">
    <location>
        <begin position="213"/>
        <end position="243"/>
    </location>
</feature>
<proteinExistence type="inferred from homology"/>
<keyword evidence="5 11" id="KW-0479">Metal-binding</keyword>
<dbReference type="EC" id="3.4.24.-" evidence="11"/>
<evidence type="ECO:0000313" key="14">
    <source>
        <dbReference type="Proteomes" id="UP000595001"/>
    </source>
</evidence>
<sequence>MEWEPDRGLTARMALALALVAVLPVAFVYAFVFAANTVGVELLAWATEEPWNGRFYVNPLLAVGAVAVGFVAQFALGDAVALRSVDARRVDREDYPDLVARVDRLAQVADASTPRVAVSRSSVPNAFAVGARPSKATVVVTEGLLDALGDDELDAVLAHEIAHVRNRDVAVMSLSYFLPSLTYFVAIAAFYVLKGVFYVGGGLDDVDGDGAKGVVVAIAVLVVSALVTLAISVMFWLASFLLFRVLSQYREHAADRGAAALTGDPAALASALRVVDDEMSDAPDRDLRAIDGGLEALYVAPVDTYQFGEERELLSSDIFPATHPSTEERVQRLEEMVGERA</sequence>
<name>A0A7T3G079_9EURY</name>
<keyword evidence="10 11" id="KW-0472">Membrane</keyword>
<dbReference type="Pfam" id="PF01435">
    <property type="entry name" value="Peptidase_M48"/>
    <property type="match status" value="1"/>
</dbReference>
<dbReference type="GeneID" id="60587694"/>
<evidence type="ECO:0000256" key="3">
    <source>
        <dbReference type="ARBA" id="ARBA00022670"/>
    </source>
</evidence>
<evidence type="ECO:0000256" key="10">
    <source>
        <dbReference type="ARBA" id="ARBA00023136"/>
    </source>
</evidence>
<dbReference type="InterPro" id="IPR050083">
    <property type="entry name" value="HtpX_protease"/>
</dbReference>
<dbReference type="InterPro" id="IPR001915">
    <property type="entry name" value="Peptidase_M48"/>
</dbReference>
<feature type="binding site" evidence="11">
    <location>
        <position position="163"/>
    </location>
    <ligand>
        <name>Zn(2+)</name>
        <dbReference type="ChEBI" id="CHEBI:29105"/>
        <note>catalytic</note>
    </ligand>
</feature>
<keyword evidence="14" id="KW-1185">Reference proteome</keyword>
<evidence type="ECO:0000256" key="9">
    <source>
        <dbReference type="ARBA" id="ARBA00023049"/>
    </source>
</evidence>
<organism evidence="13 14">
    <name type="scientific">Halosimplex litoreum</name>
    <dbReference type="NCBI Taxonomy" id="1198301"/>
    <lineage>
        <taxon>Archaea</taxon>
        <taxon>Methanobacteriati</taxon>
        <taxon>Methanobacteriota</taxon>
        <taxon>Stenosarchaea group</taxon>
        <taxon>Halobacteria</taxon>
        <taxon>Halobacteriales</taxon>
        <taxon>Haloarculaceae</taxon>
        <taxon>Halosimplex</taxon>
    </lineage>
</organism>
<dbReference type="Gene3D" id="3.30.2010.10">
    <property type="entry name" value="Metalloproteases ('zincins'), catalytic domain"/>
    <property type="match status" value="1"/>
</dbReference>
<dbReference type="GO" id="GO:0008270">
    <property type="term" value="F:zinc ion binding"/>
    <property type="evidence" value="ECO:0007669"/>
    <property type="project" value="UniProtKB-UniRule"/>
</dbReference>
<keyword evidence="7 11" id="KW-0862">Zinc</keyword>
<accession>A0A7T3G079</accession>
<evidence type="ECO:0000256" key="4">
    <source>
        <dbReference type="ARBA" id="ARBA00022692"/>
    </source>
</evidence>
<reference evidence="13 14" key="1">
    <citation type="submission" date="2020-12" db="EMBL/GenBank/DDBJ databases">
        <title>Halosimplex halophilum sp. nov. and Halosimplex salinum sp. nov., two new members of the genus Halosimplex.</title>
        <authorList>
            <person name="Cui H.L."/>
        </authorList>
    </citation>
    <scope>NUCLEOTIDE SEQUENCE [LARGE SCALE GENOMIC DNA]</scope>
    <source>
        <strain evidence="13 14">YGH94</strain>
    </source>
</reference>
<dbReference type="KEGG" id="hlt:I7X12_04335"/>
<keyword evidence="3 11" id="KW-0645">Protease</keyword>
<dbReference type="InterPro" id="IPR022919">
    <property type="entry name" value="Pept_M48_protease_HtpX"/>
</dbReference>
<dbReference type="RefSeq" id="WP_198062643.1">
    <property type="nucleotide sequence ID" value="NZ_CP065856.1"/>
</dbReference>
<keyword evidence="9 11" id="KW-0482">Metalloprotease</keyword>
<comment type="similarity">
    <text evidence="1 11">Belongs to the peptidase M48B family.</text>
</comment>
<keyword evidence="2 11" id="KW-1003">Cell membrane</keyword>
<dbReference type="Proteomes" id="UP000595001">
    <property type="component" value="Chromosome"/>
</dbReference>
<feature type="transmembrane region" description="Helical" evidence="11">
    <location>
        <begin position="174"/>
        <end position="193"/>
    </location>
</feature>
<keyword evidence="4 11" id="KW-0812">Transmembrane</keyword>
<evidence type="ECO:0000256" key="7">
    <source>
        <dbReference type="ARBA" id="ARBA00022833"/>
    </source>
</evidence>
<dbReference type="EMBL" id="CP065856">
    <property type="protein sequence ID" value="QPV63866.1"/>
    <property type="molecule type" value="Genomic_DNA"/>
</dbReference>
<evidence type="ECO:0000256" key="6">
    <source>
        <dbReference type="ARBA" id="ARBA00022801"/>
    </source>
</evidence>
<evidence type="ECO:0000313" key="13">
    <source>
        <dbReference type="EMBL" id="QPV63866.1"/>
    </source>
</evidence>
<dbReference type="HAMAP" id="MF_00188">
    <property type="entry name" value="Pept_M48_protease_HtpX"/>
    <property type="match status" value="1"/>
</dbReference>
<dbReference type="GO" id="GO:0006508">
    <property type="term" value="P:proteolysis"/>
    <property type="evidence" value="ECO:0007669"/>
    <property type="project" value="UniProtKB-KW"/>
</dbReference>
<dbReference type="GO" id="GO:0005886">
    <property type="term" value="C:plasma membrane"/>
    <property type="evidence" value="ECO:0007669"/>
    <property type="project" value="UniProtKB-SubCell"/>
</dbReference>
<dbReference type="OrthoDB" id="28389at2157"/>
<keyword evidence="6 11" id="KW-0378">Hydrolase</keyword>
<dbReference type="AlphaFoldDB" id="A0A7T3G079"/>
<feature type="domain" description="Peptidase M48" evidence="12">
    <location>
        <begin position="97"/>
        <end position="336"/>
    </location>
</feature>
<evidence type="ECO:0000256" key="5">
    <source>
        <dbReference type="ARBA" id="ARBA00022723"/>
    </source>
</evidence>
<keyword evidence="8 11" id="KW-1133">Transmembrane helix</keyword>